<reference evidence="1" key="1">
    <citation type="journal article" date="2015" name="Nature">
        <title>Complex archaea that bridge the gap between prokaryotes and eukaryotes.</title>
        <authorList>
            <person name="Spang A."/>
            <person name="Saw J.H."/>
            <person name="Jorgensen S.L."/>
            <person name="Zaremba-Niedzwiedzka K."/>
            <person name="Martijn J."/>
            <person name="Lind A.E."/>
            <person name="van Eijk R."/>
            <person name="Schleper C."/>
            <person name="Guy L."/>
            <person name="Ettema T.J."/>
        </authorList>
    </citation>
    <scope>NUCLEOTIDE SEQUENCE</scope>
</reference>
<sequence length="104" mass="11634">LKDINVFVTDVPILAPMMIGMALPMFSAPPATSPTTIVVVDDDDWMIDVASMPMNSPTKGFVVLLIKPSARPFPNILREVPINSRLSRNKYRNKINKKTLKRLL</sequence>
<proteinExistence type="predicted"/>
<name>A0A0F9CDX7_9ZZZZ</name>
<accession>A0A0F9CDX7</accession>
<protein>
    <submittedName>
        <fullName evidence="1">Uncharacterized protein</fullName>
    </submittedName>
</protein>
<feature type="non-terminal residue" evidence="1">
    <location>
        <position position="1"/>
    </location>
</feature>
<dbReference type="EMBL" id="LAZR01044751">
    <property type="protein sequence ID" value="KKL03881.1"/>
    <property type="molecule type" value="Genomic_DNA"/>
</dbReference>
<evidence type="ECO:0000313" key="1">
    <source>
        <dbReference type="EMBL" id="KKL03881.1"/>
    </source>
</evidence>
<gene>
    <name evidence="1" type="ORF">LCGC14_2621710</name>
</gene>
<dbReference type="AlphaFoldDB" id="A0A0F9CDX7"/>
<organism evidence="1">
    <name type="scientific">marine sediment metagenome</name>
    <dbReference type="NCBI Taxonomy" id="412755"/>
    <lineage>
        <taxon>unclassified sequences</taxon>
        <taxon>metagenomes</taxon>
        <taxon>ecological metagenomes</taxon>
    </lineage>
</organism>
<comment type="caution">
    <text evidence="1">The sequence shown here is derived from an EMBL/GenBank/DDBJ whole genome shotgun (WGS) entry which is preliminary data.</text>
</comment>